<proteinExistence type="predicted"/>
<feature type="domain" description="Integrase catalytic" evidence="2">
    <location>
        <begin position="128"/>
        <end position="329"/>
    </location>
</feature>
<name>A0ABW4GU07_9ACTN</name>
<dbReference type="EMBL" id="JBHUCM010000053">
    <property type="protein sequence ID" value="MFD1546002.1"/>
    <property type="molecule type" value="Genomic_DNA"/>
</dbReference>
<dbReference type="InterPro" id="IPR036397">
    <property type="entry name" value="RNaseH_sf"/>
</dbReference>
<dbReference type="Pfam" id="PF09299">
    <property type="entry name" value="Mu-transpos_C"/>
    <property type="match status" value="1"/>
</dbReference>
<dbReference type="InterPro" id="IPR012337">
    <property type="entry name" value="RNaseH-like_sf"/>
</dbReference>
<reference evidence="4" key="1">
    <citation type="journal article" date="2019" name="Int. J. Syst. Evol. Microbiol.">
        <title>The Global Catalogue of Microorganisms (GCM) 10K type strain sequencing project: providing services to taxonomists for standard genome sequencing and annotation.</title>
        <authorList>
            <consortium name="The Broad Institute Genomics Platform"/>
            <consortium name="The Broad Institute Genome Sequencing Center for Infectious Disease"/>
            <person name="Wu L."/>
            <person name="Ma J."/>
        </authorList>
    </citation>
    <scope>NUCLEOTIDE SEQUENCE [LARGE SCALE GENOMIC DNA]</scope>
    <source>
        <strain evidence="4">CGMCC 1.15399</strain>
    </source>
</reference>
<keyword evidence="4" id="KW-1185">Reference proteome</keyword>
<accession>A0ABW4GU07</accession>
<evidence type="ECO:0000256" key="1">
    <source>
        <dbReference type="SAM" id="MobiDB-lite"/>
    </source>
</evidence>
<feature type="region of interest" description="Disordered" evidence="1">
    <location>
        <begin position="467"/>
        <end position="515"/>
    </location>
</feature>
<protein>
    <submittedName>
        <fullName evidence="3">Mu transposase C-terminal domain-containing protein</fullName>
    </submittedName>
</protein>
<dbReference type="InterPro" id="IPR001584">
    <property type="entry name" value="Integrase_cat-core"/>
</dbReference>
<dbReference type="RefSeq" id="WP_372455121.1">
    <property type="nucleotide sequence ID" value="NZ_JAHKRM010000039.1"/>
</dbReference>
<dbReference type="SUPFAM" id="SSF53098">
    <property type="entry name" value="Ribonuclease H-like"/>
    <property type="match status" value="1"/>
</dbReference>
<organism evidence="3 4">
    <name type="scientific">Nonomuraea guangzhouensis</name>
    <dbReference type="NCBI Taxonomy" id="1291555"/>
    <lineage>
        <taxon>Bacteria</taxon>
        <taxon>Bacillati</taxon>
        <taxon>Actinomycetota</taxon>
        <taxon>Actinomycetes</taxon>
        <taxon>Streptosporangiales</taxon>
        <taxon>Streptosporangiaceae</taxon>
        <taxon>Nonomuraea</taxon>
    </lineage>
</organism>
<comment type="caution">
    <text evidence="3">The sequence shown here is derived from an EMBL/GenBank/DDBJ whole genome shotgun (WGS) entry which is preliminary data.</text>
</comment>
<dbReference type="InterPro" id="IPR015378">
    <property type="entry name" value="Transposase-like_Mu_C"/>
</dbReference>
<dbReference type="Proteomes" id="UP001597097">
    <property type="component" value="Unassembled WGS sequence"/>
</dbReference>
<gene>
    <name evidence="3" type="ORF">ACFSJ0_53810</name>
</gene>
<evidence type="ECO:0000259" key="2">
    <source>
        <dbReference type="PROSITE" id="PS50994"/>
    </source>
</evidence>
<evidence type="ECO:0000313" key="3">
    <source>
        <dbReference type="EMBL" id="MFD1546002.1"/>
    </source>
</evidence>
<sequence length="515" mass="56897">MRGPATRRLISLDARGELTTGHVRLVASCLAASERTVWRWLARARADGHSERQPRKAFTLTDDLLAHLALLGGNCARLHRELVAQERAGGSAAPSRRTLYRAVNRALTPGEKAGIRKGERARRRFDVHLRRPTDGEGHHRNAIWEGDHVEMPVKVDVDGHLRKPWVTWFIDCATDAVCGLAITPTYPNRASVLAALRASIMRDDRYGPFGGVPAAVRIDRGRDFLSTTVGAALGRFAVLVGELPGYHPHLKGRVEALNGAVQTMHCKSLPHYTGQATELNGAPIDPDAPALLFEDFVELLLDWVREWNVDLPKPALAGRTPLQAWQDDAWPVDDIPAKDLRLFMLEDDGRVRTITGDGISWRSRMYVGPWMTGKGNAGRKVRLRYMPHHDHEIEVFDAVTGRHLGPADLSDQASKQQVAAVLASRRTASKRVKQILKAAAKKRRVRYAAVTQAEPPRVLGALTSEEASAELQQAEQGERPLPVNPDLIPLRPPAAGWVLPRPPQQTPAPEQDDQS</sequence>
<evidence type="ECO:0000313" key="4">
    <source>
        <dbReference type="Proteomes" id="UP001597097"/>
    </source>
</evidence>
<dbReference type="PROSITE" id="PS50994">
    <property type="entry name" value="INTEGRASE"/>
    <property type="match status" value="1"/>
</dbReference>
<dbReference type="Gene3D" id="3.30.420.10">
    <property type="entry name" value="Ribonuclease H-like superfamily/Ribonuclease H"/>
    <property type="match status" value="1"/>
</dbReference>